<dbReference type="InterPro" id="IPR004473">
    <property type="entry name" value="Restrct_endonuc_typeI_HsdR"/>
</dbReference>
<dbReference type="PANTHER" id="PTHR30195:SF15">
    <property type="entry name" value="TYPE I RESTRICTION ENZYME HINDI ENDONUCLEASE SUBUNIT"/>
    <property type="match status" value="1"/>
</dbReference>
<keyword evidence="9" id="KW-0067">ATP-binding</keyword>
<dbReference type="GO" id="GO:0003677">
    <property type="term" value="F:DNA binding"/>
    <property type="evidence" value="ECO:0007669"/>
    <property type="project" value="UniProtKB-KW"/>
</dbReference>
<dbReference type="SMART" id="SM00487">
    <property type="entry name" value="DEXDc"/>
    <property type="match status" value="1"/>
</dbReference>
<evidence type="ECO:0000313" key="13">
    <source>
        <dbReference type="EMBL" id="REE28415.1"/>
    </source>
</evidence>
<evidence type="ECO:0000256" key="4">
    <source>
        <dbReference type="ARBA" id="ARBA00022722"/>
    </source>
</evidence>
<keyword evidence="6" id="KW-0680">Restriction system</keyword>
<organism evidence="13 14">
    <name type="scientific">Methanothermobacter defluvii</name>
    <dbReference type="NCBI Taxonomy" id="49339"/>
    <lineage>
        <taxon>Archaea</taxon>
        <taxon>Methanobacteriati</taxon>
        <taxon>Methanobacteriota</taxon>
        <taxon>Methanomada group</taxon>
        <taxon>Methanobacteria</taxon>
        <taxon>Methanobacteriales</taxon>
        <taxon>Methanobacteriaceae</taxon>
        <taxon>Methanothermobacter</taxon>
    </lineage>
</organism>
<dbReference type="GO" id="GO:0120545">
    <property type="term" value="F:nucleic acid conformation isomerase activity"/>
    <property type="evidence" value="ECO:0007669"/>
    <property type="project" value="UniProtKB-ARBA"/>
</dbReference>
<dbReference type="Proteomes" id="UP000256864">
    <property type="component" value="Unassembled WGS sequence"/>
</dbReference>
<comment type="similarity">
    <text evidence="2">Belongs to the HsdR family.</text>
</comment>
<evidence type="ECO:0000256" key="5">
    <source>
        <dbReference type="ARBA" id="ARBA00022741"/>
    </source>
</evidence>
<protein>
    <recommendedName>
        <fullName evidence="3">type I site-specific deoxyribonuclease</fullName>
        <ecNumber evidence="3">3.1.21.3</ecNumber>
    </recommendedName>
</protein>
<dbReference type="AlphaFoldDB" id="A0A371ND18"/>
<dbReference type="Pfam" id="PF18766">
    <property type="entry name" value="SWI2_SNF2"/>
    <property type="match status" value="1"/>
</dbReference>
<accession>A0A371ND18</accession>
<dbReference type="PANTHER" id="PTHR30195">
    <property type="entry name" value="TYPE I SITE-SPECIFIC DEOXYRIBONUCLEASE PROTEIN SUBUNIT M AND R"/>
    <property type="match status" value="1"/>
</dbReference>
<keyword evidence="14" id="KW-1185">Reference proteome</keyword>
<dbReference type="EMBL" id="QREL01000001">
    <property type="protein sequence ID" value="REE28415.1"/>
    <property type="molecule type" value="Genomic_DNA"/>
</dbReference>
<dbReference type="Gene3D" id="3.90.1570.50">
    <property type="match status" value="1"/>
</dbReference>
<proteinExistence type="inferred from homology"/>
<evidence type="ECO:0000259" key="11">
    <source>
        <dbReference type="PROSITE" id="PS51192"/>
    </source>
</evidence>
<dbReference type="EC" id="3.1.21.3" evidence="3"/>
<dbReference type="InterPro" id="IPR021810">
    <property type="entry name" value="T1RH-like_C"/>
</dbReference>
<dbReference type="RefSeq" id="WP_010876573.1">
    <property type="nucleotide sequence ID" value="NZ_QREL01000001.1"/>
</dbReference>
<gene>
    <name evidence="13" type="ORF">C7452_0426</name>
</gene>
<dbReference type="GO" id="GO:0005524">
    <property type="term" value="F:ATP binding"/>
    <property type="evidence" value="ECO:0007669"/>
    <property type="project" value="UniProtKB-KW"/>
</dbReference>
<dbReference type="CDD" id="cd22332">
    <property type="entry name" value="HsdR_N"/>
    <property type="match status" value="1"/>
</dbReference>
<dbReference type="InterPro" id="IPR040980">
    <property type="entry name" value="SWI2_SNF2"/>
</dbReference>
<dbReference type="Pfam" id="PF22679">
    <property type="entry name" value="T1R_D3-like"/>
    <property type="match status" value="1"/>
</dbReference>
<keyword evidence="4" id="KW-0540">Nuclease</keyword>
<dbReference type="CDD" id="cd18800">
    <property type="entry name" value="SF2_C_EcoR124I-like"/>
    <property type="match status" value="1"/>
</dbReference>
<dbReference type="InterPro" id="IPR055180">
    <property type="entry name" value="HsdR_RecA-like_helicase_dom_2"/>
</dbReference>
<evidence type="ECO:0000256" key="1">
    <source>
        <dbReference type="ARBA" id="ARBA00000851"/>
    </source>
</evidence>
<dbReference type="GO" id="GO:0009035">
    <property type="term" value="F:type I site-specific deoxyribonuclease activity"/>
    <property type="evidence" value="ECO:0007669"/>
    <property type="project" value="UniProtKB-EC"/>
</dbReference>
<name>A0A371ND18_9EURY</name>
<dbReference type="InterPro" id="IPR001650">
    <property type="entry name" value="Helicase_C-like"/>
</dbReference>
<keyword evidence="7" id="KW-0255">Endonuclease</keyword>
<evidence type="ECO:0000256" key="6">
    <source>
        <dbReference type="ARBA" id="ARBA00022747"/>
    </source>
</evidence>
<dbReference type="GeneID" id="82297388"/>
<dbReference type="NCBIfam" id="TIGR00348">
    <property type="entry name" value="hsdR"/>
    <property type="match status" value="1"/>
</dbReference>
<evidence type="ECO:0000256" key="9">
    <source>
        <dbReference type="ARBA" id="ARBA00022840"/>
    </source>
</evidence>
<comment type="caution">
    <text evidence="13">The sequence shown here is derived from an EMBL/GenBank/DDBJ whole genome shotgun (WGS) entry which is preliminary data.</text>
</comment>
<comment type="catalytic activity">
    <reaction evidence="1">
        <text>Endonucleolytic cleavage of DNA to give random double-stranded fragments with terminal 5'-phosphates, ATP is simultaneously hydrolyzed.</text>
        <dbReference type="EC" id="3.1.21.3"/>
    </reaction>
</comment>
<evidence type="ECO:0000259" key="12">
    <source>
        <dbReference type="PROSITE" id="PS51194"/>
    </source>
</evidence>
<evidence type="ECO:0000256" key="2">
    <source>
        <dbReference type="ARBA" id="ARBA00008598"/>
    </source>
</evidence>
<dbReference type="SUPFAM" id="SSF52540">
    <property type="entry name" value="P-loop containing nucleoside triphosphate hydrolases"/>
    <property type="match status" value="2"/>
</dbReference>
<dbReference type="PROSITE" id="PS51192">
    <property type="entry name" value="HELICASE_ATP_BIND_1"/>
    <property type="match status" value="1"/>
</dbReference>
<dbReference type="Gene3D" id="3.40.50.300">
    <property type="entry name" value="P-loop containing nucleotide triphosphate hydrolases"/>
    <property type="match status" value="3"/>
</dbReference>
<keyword evidence="8" id="KW-0378">Hydrolase</keyword>
<dbReference type="GO" id="GO:0009307">
    <property type="term" value="P:DNA restriction-modification system"/>
    <property type="evidence" value="ECO:0007669"/>
    <property type="project" value="UniProtKB-KW"/>
</dbReference>
<dbReference type="PROSITE" id="PS51194">
    <property type="entry name" value="HELICASE_CTER"/>
    <property type="match status" value="1"/>
</dbReference>
<evidence type="ECO:0000256" key="3">
    <source>
        <dbReference type="ARBA" id="ARBA00012654"/>
    </source>
</evidence>
<dbReference type="InterPro" id="IPR007409">
    <property type="entry name" value="Restrct_endonuc_type1_HsdR_N"/>
</dbReference>
<dbReference type="Pfam" id="PF04313">
    <property type="entry name" value="HSDR_N"/>
    <property type="match status" value="1"/>
</dbReference>
<evidence type="ECO:0000313" key="14">
    <source>
        <dbReference type="Proteomes" id="UP000256864"/>
    </source>
</evidence>
<reference evidence="13 14" key="1">
    <citation type="submission" date="2018-07" db="EMBL/GenBank/DDBJ databases">
        <title>Genomic Encyclopedia of Type Strains, Phase IV (KMG-IV): sequencing the most valuable type-strain genomes for metagenomic binning, comparative biology and taxonomic classification.</title>
        <authorList>
            <person name="Goeker M."/>
        </authorList>
    </citation>
    <scope>NUCLEOTIDE SEQUENCE [LARGE SCALE GENOMIC DNA]</scope>
    <source>
        <strain evidence="13 14">DSM 7466</strain>
    </source>
</reference>
<evidence type="ECO:0000256" key="7">
    <source>
        <dbReference type="ARBA" id="ARBA00022759"/>
    </source>
</evidence>
<evidence type="ECO:0000256" key="8">
    <source>
        <dbReference type="ARBA" id="ARBA00022801"/>
    </source>
</evidence>
<dbReference type="CDD" id="cd18030">
    <property type="entry name" value="DEXHc_RE_I_HsdR"/>
    <property type="match status" value="1"/>
</dbReference>
<sequence length="1013" mass="119876">MKLNEEALEDYFMKELRGMGWNDIPAAELGRDDPENPLIESELIDSIRRINQYIEDDDIQQVIQELRGKAASIEGCKSILEYLKNGVYIKSATTGEPRKVKILDHDTPSHNSFTASRQVVFRRGDQTIRTDIMLFINGIPLVNIELKNPVGMSETWADAYRQIKDYEKTVPELYKYVQMGVAAEDFARYFPIVPWLDEVPTFEWRETDGKLPQKSRKQGHEHHTGLPAADILPLLRPERVLDFIRNYIYIRTEFGSTTKVIARHMQYHAAERIVERVLRNIRGEDKRNRGLIWHWQGSGKTLTMIFAASKLYRMKELENPTVFFIVDRRELEEQLYAELAALEIHQPERIESIAELKRTIASDDYRGKRGLFITLIQKFTDKLDDITAELREHGGETIMDRKNVIVFIDEAHRSQYGLLAAQMKDMLRSAFFFGFTGTPISKRERDTYDRFAYPPEEKYIHQYFITDSIRDGFTVKITYQPRLAGDVHLDRKHLEAFIGVEFEELPESIRKDVEESVKRKLDTIKTILENPRRIELIAEDIAKHFKENIDGRFKAMVVAPSRRACVLYKRELDRHLPPEYSEIVMTYTPRDEEIIRAYDEELMDKYHGRNHHEIKNLVLERFRDPDRNPRILIVTDMLLTGFDAPILQTMYLDKPLKEHRLLQAVARTNRPYRDVKEAGLIIDYIGVMGAELRRAFELYSKEEYEGAVYDMESMKREYEELLRETLRIFSDLEWDGMDIEVLSDAVELITSDEELEKKFTENYRELRRLFELLSDQPFIRHGLKDYRWLTVIYTYYQRVVSRKPSVEAETERYYQKTLKYIHRTTEFREIESKLPVIEFDSDYFENLRKVRDIRDKAALTVYTLNSYVLRNGTRNPIYESVAEKVERLLEQWREKTMDYEELYREGAAIIREIWKEERRMKELGLDEKEFAVLMTLRGRGIPEDKLKEYAVALTEEVDGNIFPGWTSQESVKRNVMRIIRVFLLRNLPKDAPKRRQIADEAQEDLMKIFERYQ</sequence>
<keyword evidence="5" id="KW-0547">Nucleotide-binding</keyword>
<dbReference type="Pfam" id="PF11867">
    <property type="entry name" value="T1RH-like_C"/>
    <property type="match status" value="1"/>
</dbReference>
<dbReference type="InterPro" id="IPR014001">
    <property type="entry name" value="Helicase_ATP-bd"/>
</dbReference>
<evidence type="ECO:0000256" key="10">
    <source>
        <dbReference type="ARBA" id="ARBA00023125"/>
    </source>
</evidence>
<keyword evidence="10" id="KW-0238">DNA-binding</keyword>
<feature type="domain" description="Helicase C-terminal" evidence="12">
    <location>
        <begin position="571"/>
        <end position="722"/>
    </location>
</feature>
<feature type="domain" description="Helicase ATP-binding" evidence="11">
    <location>
        <begin position="281"/>
        <end position="457"/>
    </location>
</feature>
<dbReference type="InterPro" id="IPR051268">
    <property type="entry name" value="Type-I_R_enzyme_R_subunit"/>
</dbReference>
<dbReference type="InterPro" id="IPR027417">
    <property type="entry name" value="P-loop_NTPase"/>
</dbReference>